<evidence type="ECO:0000313" key="4">
    <source>
        <dbReference type="Proteomes" id="UP000270094"/>
    </source>
</evidence>
<proteinExistence type="predicted"/>
<dbReference type="OrthoDB" id="5849780at2759"/>
<protein>
    <submittedName>
        <fullName evidence="3">Uncharacterized protein</fullName>
    </submittedName>
</protein>
<name>A0A3P7JDW3_STRVU</name>
<evidence type="ECO:0000313" key="3">
    <source>
        <dbReference type="EMBL" id="VDM83821.1"/>
    </source>
</evidence>
<feature type="coiled-coil region" evidence="1">
    <location>
        <begin position="75"/>
        <end position="172"/>
    </location>
</feature>
<evidence type="ECO:0000256" key="1">
    <source>
        <dbReference type="SAM" id="Coils"/>
    </source>
</evidence>
<accession>A0A3P7JDW3</accession>
<organism evidence="3 4">
    <name type="scientific">Strongylus vulgaris</name>
    <name type="common">Blood worm</name>
    <dbReference type="NCBI Taxonomy" id="40348"/>
    <lineage>
        <taxon>Eukaryota</taxon>
        <taxon>Metazoa</taxon>
        <taxon>Ecdysozoa</taxon>
        <taxon>Nematoda</taxon>
        <taxon>Chromadorea</taxon>
        <taxon>Rhabditida</taxon>
        <taxon>Rhabditina</taxon>
        <taxon>Rhabditomorpha</taxon>
        <taxon>Strongyloidea</taxon>
        <taxon>Strongylidae</taxon>
        <taxon>Strongylus</taxon>
    </lineage>
</organism>
<feature type="region of interest" description="Disordered" evidence="2">
    <location>
        <begin position="1"/>
        <end position="22"/>
    </location>
</feature>
<feature type="compositionally biased region" description="Polar residues" evidence="2">
    <location>
        <begin position="1"/>
        <end position="19"/>
    </location>
</feature>
<dbReference type="AlphaFoldDB" id="A0A3P7JDW3"/>
<reference evidence="3 4" key="1">
    <citation type="submission" date="2018-11" db="EMBL/GenBank/DDBJ databases">
        <authorList>
            <consortium name="Pathogen Informatics"/>
        </authorList>
    </citation>
    <scope>NUCLEOTIDE SEQUENCE [LARGE SCALE GENOMIC DNA]</scope>
</reference>
<dbReference type="EMBL" id="UYYB01125549">
    <property type="protein sequence ID" value="VDM83821.1"/>
    <property type="molecule type" value="Genomic_DNA"/>
</dbReference>
<keyword evidence="4" id="KW-1185">Reference proteome</keyword>
<gene>
    <name evidence="3" type="ORF">SVUK_LOCUS18819</name>
</gene>
<feature type="non-terminal residue" evidence="3">
    <location>
        <position position="177"/>
    </location>
</feature>
<keyword evidence="1" id="KW-0175">Coiled coil</keyword>
<dbReference type="Proteomes" id="UP000270094">
    <property type="component" value="Unassembled WGS sequence"/>
</dbReference>
<evidence type="ECO:0000256" key="2">
    <source>
        <dbReference type="SAM" id="MobiDB-lite"/>
    </source>
</evidence>
<dbReference type="SUPFAM" id="SSF90257">
    <property type="entry name" value="Myosin rod fragments"/>
    <property type="match status" value="1"/>
</dbReference>
<sequence length="177" mass="19740">MDPTPASENNPVDVDNQTGDVKPSVSATVYGIHSMEVIPPEISKGTNVFALPEVAELGQSADTIVVEGDGDPTDIQNVLSEVISLRHAKQNIEEELLDVKEKCKELSARNSELQSQIASSIEDLNERSRLYRQLESSRNDLARTKMDLDCDIERLKHEKEERDNAIRTLTKEKQLIA</sequence>